<dbReference type="InterPro" id="IPR007313">
    <property type="entry name" value="FxsA"/>
</dbReference>
<dbReference type="NCBIfam" id="NF008528">
    <property type="entry name" value="PRK11463.1-2"/>
    <property type="match status" value="1"/>
</dbReference>
<sequence>MYGWWFFLYIVVMAILGWQLIQDEKALVLGKLMGMMTQGGNIAASILGSAKNLLAGALFLFPGILTDIIGFILLLIPIQTSVNENFQPKESASKDDVIEGEYRREDD</sequence>
<keyword evidence="2" id="KW-1133">Transmembrane helix</keyword>
<feature type="compositionally biased region" description="Basic and acidic residues" evidence="1">
    <location>
        <begin position="91"/>
        <end position="107"/>
    </location>
</feature>
<keyword evidence="2" id="KW-0472">Membrane</keyword>
<organism evidence="3 4">
    <name type="scientific">Methylophilales bacterium HTCC2181</name>
    <dbReference type="NCBI Taxonomy" id="383631"/>
    <lineage>
        <taxon>Bacteria</taxon>
        <taxon>Pseudomonadati</taxon>
        <taxon>Pseudomonadota</taxon>
        <taxon>Betaproteobacteria</taxon>
        <taxon>Nitrosomonadales</taxon>
        <taxon>OM43 clade</taxon>
    </lineage>
</organism>
<gene>
    <name evidence="3" type="ORF">MB2181_00775</name>
</gene>
<protein>
    <submittedName>
        <fullName evidence="3">FxsA protein</fullName>
    </submittedName>
</protein>
<dbReference type="AlphaFoldDB" id="A0P4V2"/>
<proteinExistence type="predicted"/>
<dbReference type="GO" id="GO:0016020">
    <property type="term" value="C:membrane"/>
    <property type="evidence" value="ECO:0007669"/>
    <property type="project" value="InterPro"/>
</dbReference>
<keyword evidence="4" id="KW-1185">Reference proteome</keyword>
<dbReference type="Pfam" id="PF04186">
    <property type="entry name" value="FxsA"/>
    <property type="match status" value="1"/>
</dbReference>
<keyword evidence="2" id="KW-0812">Transmembrane</keyword>
<feature type="region of interest" description="Disordered" evidence="1">
    <location>
        <begin position="87"/>
        <end position="107"/>
    </location>
</feature>
<evidence type="ECO:0000313" key="3">
    <source>
        <dbReference type="EMBL" id="EAV46562.1"/>
    </source>
</evidence>
<feature type="transmembrane region" description="Helical" evidence="2">
    <location>
        <begin position="6"/>
        <end position="21"/>
    </location>
</feature>
<dbReference type="Proteomes" id="UP000054262">
    <property type="component" value="Unassembled WGS sequence"/>
</dbReference>
<evidence type="ECO:0000313" key="4">
    <source>
        <dbReference type="Proteomes" id="UP000054262"/>
    </source>
</evidence>
<feature type="transmembrane region" description="Helical" evidence="2">
    <location>
        <begin position="53"/>
        <end position="76"/>
    </location>
</feature>
<comment type="caution">
    <text evidence="3">The sequence shown here is derived from an EMBL/GenBank/DDBJ whole genome shotgun (WGS) entry which is preliminary data.</text>
</comment>
<evidence type="ECO:0000256" key="1">
    <source>
        <dbReference type="SAM" id="MobiDB-lite"/>
    </source>
</evidence>
<accession>A0P4V2</accession>
<reference evidence="3 4" key="1">
    <citation type="submission" date="2006-11" db="EMBL/GenBank/DDBJ databases">
        <authorList>
            <person name="Giovannoni S."/>
            <person name="Vergin K."/>
            <person name="Ferriera S."/>
            <person name="Johnson J."/>
            <person name="Kravitz S."/>
            <person name="Beeson K."/>
            <person name="Sutton G."/>
            <person name="Rogers Y.-H."/>
            <person name="Friedman R."/>
            <person name="Frazier M."/>
            <person name="Venter J.C."/>
        </authorList>
    </citation>
    <scope>NUCLEOTIDE SEQUENCE [LARGE SCALE GENOMIC DNA]</scope>
    <source>
        <strain evidence="3 4">HTCC2181</strain>
    </source>
</reference>
<dbReference type="EMBL" id="AAUX01000001">
    <property type="protein sequence ID" value="EAV46562.1"/>
    <property type="molecule type" value="Genomic_DNA"/>
</dbReference>
<name>A0P4V2_9PROT</name>
<evidence type="ECO:0000256" key="2">
    <source>
        <dbReference type="SAM" id="Phobius"/>
    </source>
</evidence>